<sequence>MKRFRWLPMPVHSLLLFVVWLLLNNSAAPGHLVLGAFLALTIPLLCAPLQIPQPVVRRPLLAVRYVLRVLGDIVVANVEVALLVMGSMRKLQPAFVAVPLELTSELPLTILASTVSLTPGTVSAELSEDRRWLYVHALHLTDEQALIETIKSRYEAPLKEIFAC</sequence>
<evidence type="ECO:0000256" key="3">
    <source>
        <dbReference type="ARBA" id="ARBA00022475"/>
    </source>
</evidence>
<evidence type="ECO:0000313" key="7">
    <source>
        <dbReference type="EMBL" id="SMR73255.1"/>
    </source>
</evidence>
<organism evidence="7 8">
    <name type="scientific">Marinobacterium sediminicola</name>
    <dbReference type="NCBI Taxonomy" id="518898"/>
    <lineage>
        <taxon>Bacteria</taxon>
        <taxon>Pseudomonadati</taxon>
        <taxon>Pseudomonadota</taxon>
        <taxon>Gammaproteobacteria</taxon>
        <taxon>Oceanospirillales</taxon>
        <taxon>Oceanospirillaceae</taxon>
        <taxon>Marinobacterium</taxon>
    </lineage>
</organism>
<comment type="subcellular location">
    <subcellularLocation>
        <location evidence="1">Cell membrane</location>
        <topology evidence="1">Multi-pass membrane protein</topology>
    </subcellularLocation>
</comment>
<dbReference type="PANTHER" id="PTHR34584">
    <property type="entry name" value="NA(+)/H(+) ANTIPORTER SUBUNIT E1"/>
    <property type="match status" value="1"/>
</dbReference>
<keyword evidence="6" id="KW-0472">Membrane</keyword>
<dbReference type="Proteomes" id="UP001159257">
    <property type="component" value="Unassembled WGS sequence"/>
</dbReference>
<dbReference type="EMBL" id="FXWV01000003">
    <property type="protein sequence ID" value="SMR73255.1"/>
    <property type="molecule type" value="Genomic_DNA"/>
</dbReference>
<gene>
    <name evidence="7" type="ORF">SAMN04487964_103198</name>
</gene>
<evidence type="ECO:0000256" key="2">
    <source>
        <dbReference type="ARBA" id="ARBA00006228"/>
    </source>
</evidence>
<evidence type="ECO:0000256" key="6">
    <source>
        <dbReference type="ARBA" id="ARBA00023136"/>
    </source>
</evidence>
<keyword evidence="3" id="KW-1003">Cell membrane</keyword>
<evidence type="ECO:0000256" key="5">
    <source>
        <dbReference type="ARBA" id="ARBA00022989"/>
    </source>
</evidence>
<dbReference type="PANTHER" id="PTHR34584:SF1">
    <property type="entry name" value="NA(+)_H(+) ANTIPORTER SUBUNIT E1"/>
    <property type="match status" value="1"/>
</dbReference>
<keyword evidence="8" id="KW-1185">Reference proteome</keyword>
<protein>
    <submittedName>
        <fullName evidence="7">Multicomponent K+:H+ antiporter subunit E</fullName>
    </submittedName>
</protein>
<evidence type="ECO:0000313" key="8">
    <source>
        <dbReference type="Proteomes" id="UP001159257"/>
    </source>
</evidence>
<evidence type="ECO:0000256" key="4">
    <source>
        <dbReference type="ARBA" id="ARBA00022692"/>
    </source>
</evidence>
<proteinExistence type="inferred from homology"/>
<name>A0ABY1RYB8_9GAMM</name>
<evidence type="ECO:0000256" key="1">
    <source>
        <dbReference type="ARBA" id="ARBA00004651"/>
    </source>
</evidence>
<accession>A0ABY1RYB8</accession>
<comment type="caution">
    <text evidence="7">The sequence shown here is derived from an EMBL/GenBank/DDBJ whole genome shotgun (WGS) entry which is preliminary data.</text>
</comment>
<dbReference type="RefSeq" id="WP_239040331.1">
    <property type="nucleotide sequence ID" value="NZ_BAAAEY010000003.1"/>
</dbReference>
<dbReference type="Pfam" id="PF01899">
    <property type="entry name" value="MNHE"/>
    <property type="match status" value="1"/>
</dbReference>
<comment type="similarity">
    <text evidence="2">Belongs to the CPA3 antiporters (TC 2.A.63) subunit E family.</text>
</comment>
<reference evidence="7 8" key="1">
    <citation type="submission" date="2017-05" db="EMBL/GenBank/DDBJ databases">
        <authorList>
            <person name="Varghese N."/>
            <person name="Submissions S."/>
        </authorList>
    </citation>
    <scope>NUCLEOTIDE SEQUENCE [LARGE SCALE GENOMIC DNA]</scope>
    <source>
        <strain evidence="7 8">CGMCC 1.7287</strain>
    </source>
</reference>
<keyword evidence="5" id="KW-1133">Transmembrane helix</keyword>
<keyword evidence="4" id="KW-0812">Transmembrane</keyword>
<dbReference type="InterPro" id="IPR002758">
    <property type="entry name" value="Cation_antiport_E"/>
</dbReference>
<dbReference type="NCBIfam" id="NF006518">
    <property type="entry name" value="PRK08965.1-2"/>
    <property type="match status" value="1"/>
</dbReference>
<dbReference type="PIRSF" id="PIRSF019239">
    <property type="entry name" value="MrpE"/>
    <property type="match status" value="1"/>
</dbReference>